<evidence type="ECO:0000313" key="1">
    <source>
        <dbReference type="EMBL" id="KAJ9649499.1"/>
    </source>
</evidence>
<protein>
    <submittedName>
        <fullName evidence="1">Uncharacterized protein</fullName>
    </submittedName>
</protein>
<dbReference type="EMBL" id="JAPDRP010000001">
    <property type="protein sequence ID" value="KAJ9649499.1"/>
    <property type="molecule type" value="Genomic_DNA"/>
</dbReference>
<name>A0ACC2ZPM4_9PEZI</name>
<evidence type="ECO:0000313" key="2">
    <source>
        <dbReference type="Proteomes" id="UP001172680"/>
    </source>
</evidence>
<sequence length="260" mass="30761">MVAAKGKKVNGGRPYFSADAPKRRYADEPVLLIRRDIRSRGRTLGQVPTHLEIDSRSTGDIINHQNNESHRPTMNFNLGVDYRPVHHPWRPPQREFIQGIGWVTPNGRRLRRGPTTGKPSYAFIWPKDGKRGTKMGRLKDILQNKGPDIHLAIGGERNVRPYNWPIRARWSRWTDMPHEQGQDFALRAVPWVRPYREEDKRYDFRTRTYKRPDRATWINALWPEEPNSQYKVPRAYRCMRGNWHDMFIHHRGVPQQGWNF</sequence>
<keyword evidence="2" id="KW-1185">Reference proteome</keyword>
<reference evidence="1" key="1">
    <citation type="submission" date="2022-10" db="EMBL/GenBank/DDBJ databases">
        <title>Culturing micro-colonial fungi from biological soil crusts in the Mojave desert and describing Neophaeococcomyces mojavensis, and introducing the new genera and species Taxawa tesnikishii.</title>
        <authorList>
            <person name="Kurbessoian T."/>
            <person name="Stajich J.E."/>
        </authorList>
    </citation>
    <scope>NUCLEOTIDE SEQUENCE</scope>
    <source>
        <strain evidence="1">JES_115</strain>
    </source>
</reference>
<accession>A0ACC2ZPM4</accession>
<dbReference type="Proteomes" id="UP001172680">
    <property type="component" value="Unassembled WGS sequence"/>
</dbReference>
<comment type="caution">
    <text evidence="1">The sequence shown here is derived from an EMBL/GenBank/DDBJ whole genome shotgun (WGS) entry which is preliminary data.</text>
</comment>
<organism evidence="1 2">
    <name type="scientific">Coniosporium tulheliwenetii</name>
    <dbReference type="NCBI Taxonomy" id="3383036"/>
    <lineage>
        <taxon>Eukaryota</taxon>
        <taxon>Fungi</taxon>
        <taxon>Dikarya</taxon>
        <taxon>Ascomycota</taxon>
        <taxon>Pezizomycotina</taxon>
        <taxon>Dothideomycetes</taxon>
        <taxon>Dothideomycetes incertae sedis</taxon>
        <taxon>Coniosporium</taxon>
    </lineage>
</organism>
<proteinExistence type="predicted"/>
<gene>
    <name evidence="1" type="ORF">H2199_000274</name>
</gene>